<evidence type="ECO:0000313" key="1">
    <source>
        <dbReference type="EMBL" id="PXX80221.1"/>
    </source>
</evidence>
<dbReference type="RefSeq" id="WP_022938024.1">
    <property type="nucleotide sequence ID" value="NZ_CABKRQ010000004.1"/>
</dbReference>
<sequence length="141" mass="16045">MRQTLLNIKLMELQQQFCQLTNQLALDQQTDKHEQLCHDFRLLADEYLRKEKSLNEKAQTSHSAAACALSAIQESYCQQCDKLLKQAASACLSDEKNAEMMALYAEFALDYAALAMDHARLAALKAIDMQMTIEEKEEVIK</sequence>
<name>A0A2V2F0Y8_9FIRM</name>
<dbReference type="Proteomes" id="UP000247612">
    <property type="component" value="Unassembled WGS sequence"/>
</dbReference>
<comment type="caution">
    <text evidence="1">The sequence shown here is derived from an EMBL/GenBank/DDBJ whole genome shotgun (WGS) entry which is preliminary data.</text>
</comment>
<accession>A0A2V2F0Y8</accession>
<keyword evidence="2" id="KW-1185">Reference proteome</keyword>
<evidence type="ECO:0000313" key="2">
    <source>
        <dbReference type="Proteomes" id="UP000247612"/>
    </source>
</evidence>
<dbReference type="STRING" id="1034346.GCA_000313565_01719"/>
<dbReference type="EMBL" id="QJKH01000004">
    <property type="protein sequence ID" value="PXX80221.1"/>
    <property type="molecule type" value="Genomic_DNA"/>
</dbReference>
<protein>
    <submittedName>
        <fullName evidence="1">Uncharacterized protein</fullName>
    </submittedName>
</protein>
<organism evidence="1 2">
    <name type="scientific">Dielma fastidiosa</name>
    <dbReference type="NCBI Taxonomy" id="1034346"/>
    <lineage>
        <taxon>Bacteria</taxon>
        <taxon>Bacillati</taxon>
        <taxon>Bacillota</taxon>
        <taxon>Erysipelotrichia</taxon>
        <taxon>Erysipelotrichales</taxon>
        <taxon>Erysipelotrichaceae</taxon>
        <taxon>Dielma</taxon>
    </lineage>
</organism>
<gene>
    <name evidence="1" type="ORF">DES51_104228</name>
</gene>
<reference evidence="1 2" key="1">
    <citation type="submission" date="2018-05" db="EMBL/GenBank/DDBJ databases">
        <title>Genomic Encyclopedia of Type Strains, Phase IV (KMG-IV): sequencing the most valuable type-strain genomes for metagenomic binning, comparative biology and taxonomic classification.</title>
        <authorList>
            <person name="Goeker M."/>
        </authorList>
    </citation>
    <scope>NUCLEOTIDE SEQUENCE [LARGE SCALE GENOMIC DNA]</scope>
    <source>
        <strain evidence="1 2">JC118</strain>
    </source>
</reference>
<dbReference type="AlphaFoldDB" id="A0A2V2F0Y8"/>
<proteinExistence type="predicted"/>